<dbReference type="PANTHER" id="PTHR30204:SF69">
    <property type="entry name" value="MERR-FAMILY TRANSCRIPTIONAL REGULATOR"/>
    <property type="match status" value="1"/>
</dbReference>
<keyword evidence="4" id="KW-0804">Transcription</keyword>
<dbReference type="AlphaFoldDB" id="A0A9W6QZ66"/>
<accession>A0A9W6QZ66</accession>
<gene>
    <name evidence="7" type="ORF">Atai01_30120</name>
</gene>
<sequence length="185" mass="20262">MSSARCCGLLALIFTSVSIQVALWFKSMGELSISELRARTGLASSALRFYERKGLLRATGRAGGKRVYDEDTVEQIAFIDLLKQAGFTLSEIAALVGPNGRTAPDWRAVASEKLRELDDRVRRIQQAQKALRHVLDSPRDHLDDCPVHHRILRAHAAALARVTNNTSPATHRPATAQARPQAAGT</sequence>
<dbReference type="SUPFAM" id="SSF46955">
    <property type="entry name" value="Putative DNA-binding domain"/>
    <property type="match status" value="1"/>
</dbReference>
<feature type="region of interest" description="Disordered" evidence="5">
    <location>
        <begin position="164"/>
        <end position="185"/>
    </location>
</feature>
<dbReference type="Proteomes" id="UP001165136">
    <property type="component" value="Unassembled WGS sequence"/>
</dbReference>
<dbReference type="Gene3D" id="1.10.1660.10">
    <property type="match status" value="1"/>
</dbReference>
<dbReference type="InterPro" id="IPR009061">
    <property type="entry name" value="DNA-bd_dom_put_sf"/>
</dbReference>
<evidence type="ECO:0000259" key="6">
    <source>
        <dbReference type="PROSITE" id="PS50937"/>
    </source>
</evidence>
<feature type="domain" description="HTH merR-type" evidence="6">
    <location>
        <begin position="30"/>
        <end position="98"/>
    </location>
</feature>
<dbReference type="EMBL" id="BSTI01000006">
    <property type="protein sequence ID" value="GLY66393.1"/>
    <property type="molecule type" value="Genomic_DNA"/>
</dbReference>
<keyword evidence="3" id="KW-0238">DNA-binding</keyword>
<keyword evidence="2" id="KW-0805">Transcription regulation</keyword>
<evidence type="ECO:0000256" key="4">
    <source>
        <dbReference type="ARBA" id="ARBA00023163"/>
    </source>
</evidence>
<dbReference type="PANTHER" id="PTHR30204">
    <property type="entry name" value="REDOX-CYCLING DRUG-SENSING TRANSCRIPTIONAL ACTIVATOR SOXR"/>
    <property type="match status" value="1"/>
</dbReference>
<evidence type="ECO:0000256" key="5">
    <source>
        <dbReference type="SAM" id="MobiDB-lite"/>
    </source>
</evidence>
<keyword evidence="8" id="KW-1185">Reference proteome</keyword>
<evidence type="ECO:0000256" key="3">
    <source>
        <dbReference type="ARBA" id="ARBA00023125"/>
    </source>
</evidence>
<evidence type="ECO:0000256" key="1">
    <source>
        <dbReference type="ARBA" id="ARBA00022491"/>
    </source>
</evidence>
<proteinExistence type="predicted"/>
<evidence type="ECO:0000256" key="2">
    <source>
        <dbReference type="ARBA" id="ARBA00023015"/>
    </source>
</evidence>
<evidence type="ECO:0000313" key="7">
    <source>
        <dbReference type="EMBL" id="GLY66393.1"/>
    </source>
</evidence>
<protein>
    <recommendedName>
        <fullName evidence="6">HTH merR-type domain-containing protein</fullName>
    </recommendedName>
</protein>
<feature type="compositionally biased region" description="Low complexity" evidence="5">
    <location>
        <begin position="172"/>
        <end position="185"/>
    </location>
</feature>
<keyword evidence="1" id="KW-0678">Repressor</keyword>
<evidence type="ECO:0000313" key="8">
    <source>
        <dbReference type="Proteomes" id="UP001165136"/>
    </source>
</evidence>
<reference evidence="7" key="1">
    <citation type="submission" date="2023-03" db="EMBL/GenBank/DDBJ databases">
        <title>Amycolatopsis taiwanensis NBRC 103393.</title>
        <authorList>
            <person name="Ichikawa N."/>
            <person name="Sato H."/>
            <person name="Tonouchi N."/>
        </authorList>
    </citation>
    <scope>NUCLEOTIDE SEQUENCE</scope>
    <source>
        <strain evidence="7">NBRC 103393</strain>
    </source>
</reference>
<comment type="caution">
    <text evidence="7">The sequence shown here is derived from an EMBL/GenBank/DDBJ whole genome shotgun (WGS) entry which is preliminary data.</text>
</comment>
<dbReference type="Pfam" id="PF13411">
    <property type="entry name" value="MerR_1"/>
    <property type="match status" value="1"/>
</dbReference>
<name>A0A9W6QZ66_9PSEU</name>
<dbReference type="PROSITE" id="PS50937">
    <property type="entry name" value="HTH_MERR_2"/>
    <property type="match status" value="1"/>
</dbReference>
<organism evidence="7 8">
    <name type="scientific">Amycolatopsis taiwanensis</name>
    <dbReference type="NCBI Taxonomy" id="342230"/>
    <lineage>
        <taxon>Bacteria</taxon>
        <taxon>Bacillati</taxon>
        <taxon>Actinomycetota</taxon>
        <taxon>Actinomycetes</taxon>
        <taxon>Pseudonocardiales</taxon>
        <taxon>Pseudonocardiaceae</taxon>
        <taxon>Amycolatopsis</taxon>
    </lineage>
</organism>
<dbReference type="PRINTS" id="PR00040">
    <property type="entry name" value="HTHMERR"/>
</dbReference>
<dbReference type="InterPro" id="IPR047057">
    <property type="entry name" value="MerR_fam"/>
</dbReference>
<dbReference type="SMART" id="SM00422">
    <property type="entry name" value="HTH_MERR"/>
    <property type="match status" value="1"/>
</dbReference>
<dbReference type="GO" id="GO:0003677">
    <property type="term" value="F:DNA binding"/>
    <property type="evidence" value="ECO:0007669"/>
    <property type="project" value="UniProtKB-KW"/>
</dbReference>
<dbReference type="GO" id="GO:0003700">
    <property type="term" value="F:DNA-binding transcription factor activity"/>
    <property type="evidence" value="ECO:0007669"/>
    <property type="project" value="InterPro"/>
</dbReference>
<dbReference type="InterPro" id="IPR000551">
    <property type="entry name" value="MerR-type_HTH_dom"/>
</dbReference>